<name>A0A3B0V3C3_9ZZZZ</name>
<proteinExistence type="predicted"/>
<dbReference type="InterPro" id="IPR025411">
    <property type="entry name" value="DUF4136"/>
</dbReference>
<dbReference type="Gene3D" id="3.30.160.670">
    <property type="match status" value="1"/>
</dbReference>
<organism evidence="2">
    <name type="scientific">hydrothermal vent metagenome</name>
    <dbReference type="NCBI Taxonomy" id="652676"/>
    <lineage>
        <taxon>unclassified sequences</taxon>
        <taxon>metagenomes</taxon>
        <taxon>ecological metagenomes</taxon>
    </lineage>
</organism>
<dbReference type="PROSITE" id="PS51257">
    <property type="entry name" value="PROKAR_LIPOPROTEIN"/>
    <property type="match status" value="1"/>
</dbReference>
<evidence type="ECO:0000259" key="1">
    <source>
        <dbReference type="Pfam" id="PF13590"/>
    </source>
</evidence>
<protein>
    <recommendedName>
        <fullName evidence="1">DUF4136 domain-containing protein</fullName>
    </recommendedName>
</protein>
<feature type="domain" description="DUF4136" evidence="1">
    <location>
        <begin position="134"/>
        <end position="238"/>
    </location>
</feature>
<evidence type="ECO:0000313" key="2">
    <source>
        <dbReference type="EMBL" id="VAW26634.1"/>
    </source>
</evidence>
<dbReference type="EMBL" id="UOES01000123">
    <property type="protein sequence ID" value="VAW26634.1"/>
    <property type="molecule type" value="Genomic_DNA"/>
</dbReference>
<dbReference type="Pfam" id="PF13590">
    <property type="entry name" value="DUF4136"/>
    <property type="match status" value="1"/>
</dbReference>
<gene>
    <name evidence="2" type="ORF">MNBD_BACTEROID06-528</name>
</gene>
<sequence length="243" mass="26757">MKKFKKITFLFIAAIALQSCYPGDAIPIEDLDTTSTFYTPDDFTTPHKSVAIFWEVAQIKNDDKDDLKYNGEVDDEILNTTLDNLVSIYGANNIIIISETPVPNPTPSNANVAIITGNDPAPNVEAVVASNIILRRETVGVVYPGYPWYGGWGGGWWGSGWGGCYYCGYPPTISYQQYDIGSVVLDMIDIRKFVGGQVPNEITPSWVAVNRGLISSNEAFNAERVENGINQAFIQSPYLDPKN</sequence>
<accession>A0A3B0V3C3</accession>
<dbReference type="AlphaFoldDB" id="A0A3B0V3C3"/>
<reference evidence="2" key="1">
    <citation type="submission" date="2018-06" db="EMBL/GenBank/DDBJ databases">
        <authorList>
            <person name="Zhirakovskaya E."/>
        </authorList>
    </citation>
    <scope>NUCLEOTIDE SEQUENCE</scope>
</reference>